<name>A0A2P7QIJ2_9GAMM</name>
<feature type="transmembrane region" description="Helical" evidence="6">
    <location>
        <begin position="218"/>
        <end position="239"/>
    </location>
</feature>
<dbReference type="PANTHER" id="PTHR43427:SF12">
    <property type="entry name" value="CHLORIDE TRANSPORTER"/>
    <property type="match status" value="1"/>
</dbReference>
<comment type="subcellular location">
    <subcellularLocation>
        <location evidence="1">Membrane</location>
        <topology evidence="1">Multi-pass membrane protein</topology>
    </subcellularLocation>
</comment>
<dbReference type="OrthoDB" id="9767361at2"/>
<dbReference type="GO" id="GO:0016020">
    <property type="term" value="C:membrane"/>
    <property type="evidence" value="ECO:0007669"/>
    <property type="project" value="UniProtKB-SubCell"/>
</dbReference>
<dbReference type="InterPro" id="IPR014743">
    <property type="entry name" value="Cl-channel_core"/>
</dbReference>
<dbReference type="Pfam" id="PF00654">
    <property type="entry name" value="Voltage_CLC"/>
    <property type="match status" value="1"/>
</dbReference>
<feature type="transmembrane region" description="Helical" evidence="6">
    <location>
        <begin position="20"/>
        <end position="41"/>
    </location>
</feature>
<dbReference type="Gene3D" id="1.10.3080.10">
    <property type="entry name" value="Clc chloride channel"/>
    <property type="match status" value="1"/>
</dbReference>
<dbReference type="AlphaFoldDB" id="A0A2P7QIJ2"/>
<comment type="caution">
    <text evidence="7">The sequence shown here is derived from an EMBL/GenBank/DDBJ whole genome shotgun (WGS) entry which is preliminary data.</text>
</comment>
<evidence type="ECO:0000256" key="2">
    <source>
        <dbReference type="ARBA" id="ARBA00022692"/>
    </source>
</evidence>
<evidence type="ECO:0000313" key="7">
    <source>
        <dbReference type="EMBL" id="PSJ37782.1"/>
    </source>
</evidence>
<feature type="transmembrane region" description="Helical" evidence="6">
    <location>
        <begin position="378"/>
        <end position="399"/>
    </location>
</feature>
<feature type="transmembrane region" description="Helical" evidence="6">
    <location>
        <begin position="53"/>
        <end position="70"/>
    </location>
</feature>
<dbReference type="GO" id="GO:0015108">
    <property type="term" value="F:chloride transmembrane transporter activity"/>
    <property type="evidence" value="ECO:0007669"/>
    <property type="project" value="InterPro"/>
</dbReference>
<dbReference type="SUPFAM" id="SSF81340">
    <property type="entry name" value="Clc chloride channel"/>
    <property type="match status" value="1"/>
</dbReference>
<dbReference type="PANTHER" id="PTHR43427">
    <property type="entry name" value="CHLORIDE CHANNEL PROTEIN CLC-E"/>
    <property type="match status" value="1"/>
</dbReference>
<keyword evidence="4 6" id="KW-0472">Membrane</keyword>
<accession>A0A2P7QIJ2</accession>
<feature type="transmembrane region" description="Helical" evidence="6">
    <location>
        <begin position="300"/>
        <end position="325"/>
    </location>
</feature>
<evidence type="ECO:0000256" key="3">
    <source>
        <dbReference type="ARBA" id="ARBA00022989"/>
    </source>
</evidence>
<dbReference type="PRINTS" id="PR00762">
    <property type="entry name" value="CLCHANNEL"/>
</dbReference>
<dbReference type="RefSeq" id="WP_106454519.1">
    <property type="nucleotide sequence ID" value="NZ_PXYH01000026.1"/>
</dbReference>
<feature type="transmembrane region" description="Helical" evidence="6">
    <location>
        <begin position="146"/>
        <end position="171"/>
    </location>
</feature>
<dbReference type="InterPro" id="IPR050368">
    <property type="entry name" value="ClC-type_chloride_channel"/>
</dbReference>
<evidence type="ECO:0000313" key="8">
    <source>
        <dbReference type="Proteomes" id="UP000242181"/>
    </source>
</evidence>
<evidence type="ECO:0000256" key="1">
    <source>
        <dbReference type="ARBA" id="ARBA00004141"/>
    </source>
</evidence>
<dbReference type="InterPro" id="IPR001807">
    <property type="entry name" value="ClC"/>
</dbReference>
<feature type="transmembrane region" description="Helical" evidence="6">
    <location>
        <begin position="183"/>
        <end position="203"/>
    </location>
</feature>
<keyword evidence="5" id="KW-0813">Transport</keyword>
<proteinExistence type="predicted"/>
<dbReference type="CDD" id="cd03682">
    <property type="entry name" value="ClC_sycA_like"/>
    <property type="match status" value="1"/>
</dbReference>
<sequence length="439" mass="47042">MKNFKLPEQLVLLPYMAKWLVLASVVAVLAGTASAFFLFALDWATDTRTGHPWLIWLLPLAGFGVGWLYLRFGQQVEAGNNLLIDEIHDPKSIVPLRMAPLVLGGTLISHLFGASVGREGTAVQMGGALADQCTRLFRLKPQDRRIILMAGISAGFASVFGTPLAGALFGLEVLAIGRLRYDALLPCVVAAIVADQVGLWWGVHHTHYLIPAIPEVSAWGLTAMIIAGALFGLTGKVFAEATHALGHGMKRLIGYAPLRPFAGGILIALAVWLLGTDRYIGLGLPTIVEAFEQPLPAYDFVGKLLFTVASLGSSFKGGEVTPLFYIGATLGNALAPLLNMPFSLLAGIGFVAVFAGAANTPIASTLMAMELFGAEIGLYAGVACVVSYLFSGHTGVYAAQRIGQHKHREAPEGIRLGELRDYRRQRREQARATREGKRS</sequence>
<gene>
    <name evidence="7" type="ORF">C7I36_15100</name>
</gene>
<feature type="transmembrane region" description="Helical" evidence="6">
    <location>
        <begin position="260"/>
        <end position="280"/>
    </location>
</feature>
<evidence type="ECO:0000256" key="5">
    <source>
        <dbReference type="ARBA" id="ARBA00023303"/>
    </source>
</evidence>
<evidence type="ECO:0000256" key="6">
    <source>
        <dbReference type="SAM" id="Phobius"/>
    </source>
</evidence>
<dbReference type="Proteomes" id="UP000242181">
    <property type="component" value="Unassembled WGS sequence"/>
</dbReference>
<organism evidence="7 8">
    <name type="scientific">Zobellella taiwanensis</name>
    <dbReference type="NCBI Taxonomy" id="347535"/>
    <lineage>
        <taxon>Bacteria</taxon>
        <taxon>Pseudomonadati</taxon>
        <taxon>Pseudomonadota</taxon>
        <taxon>Gammaproteobacteria</taxon>
        <taxon>Aeromonadales</taxon>
        <taxon>Aeromonadaceae</taxon>
        <taxon>Zobellella</taxon>
    </lineage>
</organism>
<keyword evidence="5" id="KW-0406">Ion transport</keyword>
<keyword evidence="3 6" id="KW-1133">Transmembrane helix</keyword>
<evidence type="ECO:0000256" key="4">
    <source>
        <dbReference type="ARBA" id="ARBA00023136"/>
    </source>
</evidence>
<reference evidence="7 8" key="1">
    <citation type="submission" date="2018-03" db="EMBL/GenBank/DDBJ databases">
        <title>The draft genome of Zobellella taiwanensis JCM 13381.</title>
        <authorList>
            <person name="Liu L."/>
            <person name="Li L."/>
            <person name="Wang T."/>
            <person name="Zhang X."/>
            <person name="Liang L."/>
        </authorList>
    </citation>
    <scope>NUCLEOTIDE SEQUENCE [LARGE SCALE GENOMIC DNA]</scope>
    <source>
        <strain evidence="7 8">JCM 13381</strain>
    </source>
</reference>
<feature type="transmembrane region" description="Helical" evidence="6">
    <location>
        <begin position="337"/>
        <end position="358"/>
    </location>
</feature>
<dbReference type="EMBL" id="PXYH01000026">
    <property type="protein sequence ID" value="PSJ37782.1"/>
    <property type="molecule type" value="Genomic_DNA"/>
</dbReference>
<protein>
    <submittedName>
        <fullName evidence="7">Voltage-gated chloride channel protein</fullName>
    </submittedName>
</protein>
<keyword evidence="8" id="KW-1185">Reference proteome</keyword>
<keyword evidence="2 6" id="KW-0812">Transmembrane</keyword>
<keyword evidence="5" id="KW-0407">Ion channel</keyword>